<dbReference type="EMBL" id="LNNH01000029">
    <property type="protein sequence ID" value="KWW16983.1"/>
    <property type="molecule type" value="Genomic_DNA"/>
</dbReference>
<reference evidence="1 2" key="1">
    <citation type="submission" date="2015-11" db="EMBL/GenBank/DDBJ databases">
        <title>Genome Sequence of Bacillus simplex strain VanAntwerpen2.</title>
        <authorList>
            <person name="Couger M.B."/>
        </authorList>
    </citation>
    <scope>NUCLEOTIDE SEQUENCE [LARGE SCALE GENOMIC DNA]</scope>
    <source>
        <strain evidence="1 2">VanAntwerpen02</strain>
    </source>
</reference>
<dbReference type="AlphaFoldDB" id="A0A120GP31"/>
<keyword evidence="2" id="KW-1185">Reference proteome</keyword>
<dbReference type="PANTHER" id="PTHR38664:SF1">
    <property type="entry name" value="SLR0058 PROTEIN"/>
    <property type="match status" value="1"/>
</dbReference>
<evidence type="ECO:0000313" key="1">
    <source>
        <dbReference type="EMBL" id="KWW16983.1"/>
    </source>
</evidence>
<dbReference type="RefSeq" id="WP_061143144.1">
    <property type="nucleotide sequence ID" value="NZ_LNNH01000029.1"/>
</dbReference>
<dbReference type="PANTHER" id="PTHR38664">
    <property type="entry name" value="SLR0058 PROTEIN"/>
    <property type="match status" value="1"/>
</dbReference>
<dbReference type="Proteomes" id="UP000064189">
    <property type="component" value="Unassembled WGS sequence"/>
</dbReference>
<sequence length="100" mass="11214">MDLLKNVFSLGLGAAAATKEQIEKAVDSLVKKGDISKEDSKVLIKQWVEKGEQAQKQLDESVKLKVNQAINGLNLATKEEVRELERRITILEQQNQKTQP</sequence>
<protein>
    <submittedName>
        <fullName evidence="1">ATP synthase subunit B</fullName>
    </submittedName>
</protein>
<organism evidence="1 2">
    <name type="scientific">Peribacillus simplex</name>
    <dbReference type="NCBI Taxonomy" id="1478"/>
    <lineage>
        <taxon>Bacteria</taxon>
        <taxon>Bacillati</taxon>
        <taxon>Bacillota</taxon>
        <taxon>Bacilli</taxon>
        <taxon>Bacillales</taxon>
        <taxon>Bacillaceae</taxon>
        <taxon>Peribacillus</taxon>
    </lineage>
</organism>
<evidence type="ECO:0000313" key="2">
    <source>
        <dbReference type="Proteomes" id="UP000064189"/>
    </source>
</evidence>
<dbReference type="NCBIfam" id="NF047773">
    <property type="entry name" value="phas_rel_Lepto"/>
    <property type="match status" value="1"/>
</dbReference>
<proteinExistence type="predicted"/>
<comment type="caution">
    <text evidence="1">The sequence shown here is derived from an EMBL/GenBank/DDBJ whole genome shotgun (WGS) entry which is preliminary data.</text>
</comment>
<name>A0A120GP31_9BACI</name>
<accession>A0A120GP31</accession>
<gene>
    <name evidence="1" type="ORF">AS888_23665</name>
</gene>
<dbReference type="InterPro" id="IPR008769">
    <property type="entry name" value="PhaF_PhaI"/>
</dbReference>